<keyword evidence="1" id="KW-0863">Zinc-finger</keyword>
<evidence type="ECO:0000256" key="1">
    <source>
        <dbReference type="ARBA" id="ARBA00022771"/>
    </source>
</evidence>
<dbReference type="GO" id="GO:0003924">
    <property type="term" value="F:GTPase activity"/>
    <property type="evidence" value="ECO:0007669"/>
    <property type="project" value="InterPro"/>
</dbReference>
<dbReference type="GO" id="GO:0005525">
    <property type="term" value="F:GTP binding"/>
    <property type="evidence" value="ECO:0007669"/>
    <property type="project" value="InterPro"/>
</dbReference>
<dbReference type="Gene3D" id="2.30.29.30">
    <property type="entry name" value="Pleckstrin-homology domain (PH domain)/Phosphotyrosine-binding domain (PTB)"/>
    <property type="match status" value="1"/>
</dbReference>
<dbReference type="PANTHER" id="PTHR45819:SF5">
    <property type="entry name" value="CENTAURIN-GAMMA-1A"/>
    <property type="match status" value="1"/>
</dbReference>
<sequence length="568" mass="63031">SGYQAFFWNMGSLSLADEVAHSVRQEIIRFESVHPSIYAIYDLIDAIEDKTISESLRQLVVSIEDAFVNSQEWTLSYCVPDIKLSGKSALVHRYLTGTYLHEESPEGGRFKKEVSVDNQSHLLLIRDEGGPPDQQFSHWVDGIIFVFSLENFESYQTVYDYFARLTTYRNTSNLPILLVGTQACLRILHARSAPSAYQPPRPTTPQFLGTVPCRPNANASALSNSSTSVPGTNTSDKSLRPLTTTLPPTVNVRRPDMLNNPGFEPDPAEEYRPSQTLSATTAANLTSCMFSDDNGRLFQTLNLRSSREADHLGLEMTNESLRHFGSLGDSPDDWATHPFLIDGQSQHPTRRSDCVPSEYSESAVQLSTPCSFPDLNDHFQNSSTFTLKSREAHPEGCISLPSTVVPFTQCVPTLSEPISAHCFPSATLVAAGSVTSVVLGSEVTQKKNEDDKKLNGIGSGRSIPLKQGFLYKRTCKPLSKEWKTKKYVTLTDDARLTYHPSIHALQELLHYLFQDYMENAHGKEIDLSRTTVKIPGVPFRQVGGRITSNGLLRSHLNDTASGKFSKCI</sequence>
<organism evidence="3 4">
    <name type="scientific">Paragonimus westermani</name>
    <dbReference type="NCBI Taxonomy" id="34504"/>
    <lineage>
        <taxon>Eukaryota</taxon>
        <taxon>Metazoa</taxon>
        <taxon>Spiralia</taxon>
        <taxon>Lophotrochozoa</taxon>
        <taxon>Platyhelminthes</taxon>
        <taxon>Trematoda</taxon>
        <taxon>Digenea</taxon>
        <taxon>Plagiorchiida</taxon>
        <taxon>Troglotremata</taxon>
        <taxon>Troglotrematidae</taxon>
        <taxon>Paragonimus</taxon>
    </lineage>
</organism>
<feature type="region of interest" description="Disordered" evidence="2">
    <location>
        <begin position="218"/>
        <end position="257"/>
    </location>
</feature>
<evidence type="ECO:0000313" key="4">
    <source>
        <dbReference type="Proteomes" id="UP000324629"/>
    </source>
</evidence>
<keyword evidence="1" id="KW-0862">Zinc</keyword>
<dbReference type="Gene3D" id="3.40.50.300">
    <property type="entry name" value="P-loop containing nucleotide triphosphate hydrolases"/>
    <property type="match status" value="1"/>
</dbReference>
<evidence type="ECO:0000313" key="3">
    <source>
        <dbReference type="EMBL" id="KAA3673011.1"/>
    </source>
</evidence>
<dbReference type="EMBL" id="QNGE01004314">
    <property type="protein sequence ID" value="KAA3673011.1"/>
    <property type="molecule type" value="Genomic_DNA"/>
</dbReference>
<dbReference type="InterPro" id="IPR027417">
    <property type="entry name" value="P-loop_NTPase"/>
</dbReference>
<dbReference type="InterPro" id="IPR001806">
    <property type="entry name" value="Small_GTPase"/>
</dbReference>
<feature type="compositionally biased region" description="Low complexity" evidence="2">
    <location>
        <begin position="218"/>
        <end position="228"/>
    </location>
</feature>
<keyword evidence="1" id="KW-0479">Metal-binding</keyword>
<dbReference type="SUPFAM" id="SSF52540">
    <property type="entry name" value="P-loop containing nucleoside triphosphate hydrolases"/>
    <property type="match status" value="1"/>
</dbReference>
<name>A0A5J4NBI4_9TREM</name>
<dbReference type="Pfam" id="PF00071">
    <property type="entry name" value="Ras"/>
    <property type="match status" value="1"/>
</dbReference>
<dbReference type="PANTHER" id="PTHR45819">
    <property type="entry name" value="CENTAURIN-GAMMA-1A"/>
    <property type="match status" value="1"/>
</dbReference>
<dbReference type="InterPro" id="IPR011993">
    <property type="entry name" value="PH-like_dom_sf"/>
</dbReference>
<gene>
    <name evidence="3" type="ORF">DEA37_0006261</name>
</gene>
<protein>
    <submittedName>
        <fullName evidence="3">Arf-GAP with GTPase, ANK repeat and PH domain-containing protein 1/3</fullName>
    </submittedName>
</protein>
<evidence type="ECO:0000256" key="2">
    <source>
        <dbReference type="SAM" id="MobiDB-lite"/>
    </source>
</evidence>
<accession>A0A5J4NBI4</accession>
<dbReference type="InterPro" id="IPR051282">
    <property type="entry name" value="Arf-GAP_GTPase_ANK_PH"/>
</dbReference>
<feature type="compositionally biased region" description="Low complexity" evidence="2">
    <location>
        <begin position="240"/>
        <end position="252"/>
    </location>
</feature>
<feature type="non-terminal residue" evidence="3">
    <location>
        <position position="1"/>
    </location>
</feature>
<dbReference type="GO" id="GO:0005096">
    <property type="term" value="F:GTPase activator activity"/>
    <property type="evidence" value="ECO:0007669"/>
    <property type="project" value="TreeGrafter"/>
</dbReference>
<keyword evidence="4" id="KW-1185">Reference proteome</keyword>
<dbReference type="AlphaFoldDB" id="A0A5J4NBI4"/>
<dbReference type="Proteomes" id="UP000324629">
    <property type="component" value="Unassembled WGS sequence"/>
</dbReference>
<comment type="caution">
    <text evidence="3">The sequence shown here is derived from an EMBL/GenBank/DDBJ whole genome shotgun (WGS) entry which is preliminary data.</text>
</comment>
<proteinExistence type="predicted"/>
<reference evidence="3 4" key="1">
    <citation type="journal article" date="2019" name="Gigascience">
        <title>Whole-genome sequence of the oriental lung fluke Paragonimus westermani.</title>
        <authorList>
            <person name="Oey H."/>
            <person name="Zakrzewski M."/>
            <person name="Narain K."/>
            <person name="Devi K.R."/>
            <person name="Agatsuma T."/>
            <person name="Nawaratna S."/>
            <person name="Gobert G.N."/>
            <person name="Jones M.K."/>
            <person name="Ragan M.A."/>
            <person name="McManus D.P."/>
            <person name="Krause L."/>
        </authorList>
    </citation>
    <scope>NUCLEOTIDE SEQUENCE [LARGE SCALE GENOMIC DNA]</scope>
    <source>
        <strain evidence="3 4">IND2009</strain>
    </source>
</reference>
<dbReference type="GO" id="GO:0008270">
    <property type="term" value="F:zinc ion binding"/>
    <property type="evidence" value="ECO:0007669"/>
    <property type="project" value="UniProtKB-KW"/>
</dbReference>